<dbReference type="Proteomes" id="UP001212997">
    <property type="component" value="Unassembled WGS sequence"/>
</dbReference>
<proteinExistence type="predicted"/>
<keyword evidence="4" id="KW-1185">Reference proteome</keyword>
<evidence type="ECO:0000256" key="1">
    <source>
        <dbReference type="SAM" id="MobiDB-lite"/>
    </source>
</evidence>
<feature type="transmembrane region" description="Helical" evidence="2">
    <location>
        <begin position="119"/>
        <end position="138"/>
    </location>
</feature>
<sequence length="222" mass="24377">MRRNGPPRLNRFPQRLDYTLIPAPLDLTLPLVDEKALLPAIIVTPSSPSHETDFAIAFLAPPPKPTLYDRVVSRLPKVPTLPSFRPQLPSQIRLPPTPFKSSFEDSSSWSVKSRARTTIIFAVLLFIMACHLILHQMVTGHPHLQFGMGPDNDMVALNSLVPPTARFGAVSDKSEATTDDPSAATTAPGSNWLDLFWSSPSESAEGKTGPRFIITEAEEELT</sequence>
<keyword evidence="2" id="KW-0472">Membrane</keyword>
<protein>
    <recommendedName>
        <fullName evidence="5">Transmembrane protein</fullName>
    </recommendedName>
</protein>
<gene>
    <name evidence="3" type="ORF">NLI96_g9132</name>
</gene>
<feature type="region of interest" description="Disordered" evidence="1">
    <location>
        <begin position="170"/>
        <end position="222"/>
    </location>
</feature>
<feature type="compositionally biased region" description="Low complexity" evidence="1">
    <location>
        <begin position="179"/>
        <end position="188"/>
    </location>
</feature>
<dbReference type="AlphaFoldDB" id="A0AAD5UW11"/>
<evidence type="ECO:0000313" key="3">
    <source>
        <dbReference type="EMBL" id="KAJ3479346.1"/>
    </source>
</evidence>
<comment type="caution">
    <text evidence="3">The sequence shown here is derived from an EMBL/GenBank/DDBJ whole genome shotgun (WGS) entry which is preliminary data.</text>
</comment>
<keyword evidence="2" id="KW-1133">Transmembrane helix</keyword>
<evidence type="ECO:0000256" key="2">
    <source>
        <dbReference type="SAM" id="Phobius"/>
    </source>
</evidence>
<reference evidence="3" key="1">
    <citation type="submission" date="2022-07" db="EMBL/GenBank/DDBJ databases">
        <title>Genome Sequence of Physisporinus lineatus.</title>
        <authorList>
            <person name="Buettner E."/>
        </authorList>
    </citation>
    <scope>NUCLEOTIDE SEQUENCE</scope>
    <source>
        <strain evidence="3">VT162</strain>
    </source>
</reference>
<keyword evidence="2" id="KW-0812">Transmembrane</keyword>
<dbReference type="EMBL" id="JANAWD010000445">
    <property type="protein sequence ID" value="KAJ3479346.1"/>
    <property type="molecule type" value="Genomic_DNA"/>
</dbReference>
<name>A0AAD5UW11_9APHY</name>
<organism evidence="3 4">
    <name type="scientific">Meripilus lineatus</name>
    <dbReference type="NCBI Taxonomy" id="2056292"/>
    <lineage>
        <taxon>Eukaryota</taxon>
        <taxon>Fungi</taxon>
        <taxon>Dikarya</taxon>
        <taxon>Basidiomycota</taxon>
        <taxon>Agaricomycotina</taxon>
        <taxon>Agaricomycetes</taxon>
        <taxon>Polyporales</taxon>
        <taxon>Meripilaceae</taxon>
        <taxon>Meripilus</taxon>
    </lineage>
</organism>
<accession>A0AAD5UW11</accession>
<evidence type="ECO:0000313" key="4">
    <source>
        <dbReference type="Proteomes" id="UP001212997"/>
    </source>
</evidence>
<evidence type="ECO:0008006" key="5">
    <source>
        <dbReference type="Google" id="ProtNLM"/>
    </source>
</evidence>